<sequence length="74" mass="7791">MSVEQDGDGERFAGATTLPDLRIGGDGFIEALFAALTSTMHPRADDRRDVREILVELSVLGPHVGRALAGSSPA</sequence>
<organism evidence="1 2">
    <name type="scientific">Nocardia bovistercoris</name>
    <dbReference type="NCBI Taxonomy" id="2785916"/>
    <lineage>
        <taxon>Bacteria</taxon>
        <taxon>Bacillati</taxon>
        <taxon>Actinomycetota</taxon>
        <taxon>Actinomycetes</taxon>
        <taxon>Mycobacteriales</taxon>
        <taxon>Nocardiaceae</taxon>
        <taxon>Nocardia</taxon>
    </lineage>
</organism>
<comment type="caution">
    <text evidence="1">The sequence shown here is derived from an EMBL/GenBank/DDBJ whole genome shotgun (WGS) entry which is preliminary data.</text>
</comment>
<name>A0A931IK11_9NOCA</name>
<gene>
    <name evidence="1" type="ORF">IT779_36020</name>
</gene>
<keyword evidence="2" id="KW-1185">Reference proteome</keyword>
<reference evidence="1" key="1">
    <citation type="submission" date="2020-11" db="EMBL/GenBank/DDBJ databases">
        <title>Nocardia NEAU-351.nov., a novel actinomycete isolated from the cow dung.</title>
        <authorList>
            <person name="Zhang X."/>
        </authorList>
    </citation>
    <scope>NUCLEOTIDE SEQUENCE</scope>
    <source>
        <strain evidence="1">NEAU-351</strain>
    </source>
</reference>
<dbReference type="AlphaFoldDB" id="A0A931IK11"/>
<dbReference type="RefSeq" id="WP_196153980.1">
    <property type="nucleotide sequence ID" value="NZ_JADMLG010000028.1"/>
</dbReference>
<dbReference type="EMBL" id="JADMLG010000028">
    <property type="protein sequence ID" value="MBH0781695.1"/>
    <property type="molecule type" value="Genomic_DNA"/>
</dbReference>
<evidence type="ECO:0000313" key="2">
    <source>
        <dbReference type="Proteomes" id="UP000655751"/>
    </source>
</evidence>
<evidence type="ECO:0000313" key="1">
    <source>
        <dbReference type="EMBL" id="MBH0781695.1"/>
    </source>
</evidence>
<protein>
    <submittedName>
        <fullName evidence="1">Uncharacterized protein</fullName>
    </submittedName>
</protein>
<proteinExistence type="predicted"/>
<accession>A0A931IK11</accession>
<dbReference type="Proteomes" id="UP000655751">
    <property type="component" value="Unassembled WGS sequence"/>
</dbReference>